<keyword evidence="3" id="KW-1185">Reference proteome</keyword>
<feature type="compositionally biased region" description="Basic and acidic residues" evidence="1">
    <location>
        <begin position="1"/>
        <end position="13"/>
    </location>
</feature>
<sequence length="70" mass="8399">MNKDDFLLKERQQADFTKNPPHKEKVPWKLGRNLEHAHIEKLNKLLTDHHQHMFHFLNSNNPDSKYAGRI</sequence>
<evidence type="ECO:0000313" key="2">
    <source>
        <dbReference type="EMBL" id="MFB9760711.1"/>
    </source>
</evidence>
<comment type="caution">
    <text evidence="2">The sequence shown here is derived from an EMBL/GenBank/DDBJ whole genome shotgun (WGS) entry which is preliminary data.</text>
</comment>
<dbReference type="RefSeq" id="WP_379950992.1">
    <property type="nucleotide sequence ID" value="NZ_JBHMAF010000166.1"/>
</dbReference>
<dbReference type="Proteomes" id="UP001589609">
    <property type="component" value="Unassembled WGS sequence"/>
</dbReference>
<feature type="region of interest" description="Disordered" evidence="1">
    <location>
        <begin position="1"/>
        <end position="26"/>
    </location>
</feature>
<reference evidence="2 3" key="1">
    <citation type="submission" date="2024-09" db="EMBL/GenBank/DDBJ databases">
        <authorList>
            <person name="Sun Q."/>
            <person name="Mori K."/>
        </authorList>
    </citation>
    <scope>NUCLEOTIDE SEQUENCE [LARGE SCALE GENOMIC DNA]</scope>
    <source>
        <strain evidence="2 3">JCM 11201</strain>
    </source>
</reference>
<evidence type="ECO:0000313" key="3">
    <source>
        <dbReference type="Proteomes" id="UP001589609"/>
    </source>
</evidence>
<protein>
    <submittedName>
        <fullName evidence="2">Uncharacterized protein</fullName>
    </submittedName>
</protein>
<evidence type="ECO:0000256" key="1">
    <source>
        <dbReference type="SAM" id="MobiDB-lite"/>
    </source>
</evidence>
<proteinExistence type="predicted"/>
<organism evidence="2 3">
    <name type="scientific">Ectobacillus funiculus</name>
    <dbReference type="NCBI Taxonomy" id="137993"/>
    <lineage>
        <taxon>Bacteria</taxon>
        <taxon>Bacillati</taxon>
        <taxon>Bacillota</taxon>
        <taxon>Bacilli</taxon>
        <taxon>Bacillales</taxon>
        <taxon>Bacillaceae</taxon>
        <taxon>Ectobacillus</taxon>
    </lineage>
</organism>
<accession>A0ABV5WJA7</accession>
<dbReference type="EMBL" id="JBHMAF010000166">
    <property type="protein sequence ID" value="MFB9760711.1"/>
    <property type="molecule type" value="Genomic_DNA"/>
</dbReference>
<gene>
    <name evidence="2" type="ORF">ACFFMS_20720</name>
</gene>
<name>A0ABV5WJA7_9BACI</name>